<evidence type="ECO:0000313" key="2">
    <source>
        <dbReference type="EMBL" id="MBB5896499.1"/>
    </source>
</evidence>
<accession>A0A7W9NL86</accession>
<dbReference type="AlphaFoldDB" id="A0A7W9NL86"/>
<dbReference type="InterPro" id="IPR015424">
    <property type="entry name" value="PyrdxlP-dep_Trfase"/>
</dbReference>
<comment type="caution">
    <text evidence="2">The sequence shown here is derived from an EMBL/GenBank/DDBJ whole genome shotgun (WGS) entry which is preliminary data.</text>
</comment>
<dbReference type="GO" id="GO:0030170">
    <property type="term" value="F:pyridoxal phosphate binding"/>
    <property type="evidence" value="ECO:0007669"/>
    <property type="project" value="InterPro"/>
</dbReference>
<dbReference type="GO" id="GO:0003677">
    <property type="term" value="F:DNA binding"/>
    <property type="evidence" value="ECO:0007669"/>
    <property type="project" value="UniProtKB-KW"/>
</dbReference>
<dbReference type="EMBL" id="JACHIR010000001">
    <property type="protein sequence ID" value="MBB5896499.1"/>
    <property type="molecule type" value="Genomic_DNA"/>
</dbReference>
<protein>
    <submittedName>
        <fullName evidence="2">DNA-binding transcriptional MocR family regulator</fullName>
    </submittedName>
</protein>
<dbReference type="PANTHER" id="PTHR46577:SF1">
    <property type="entry name" value="HTH-TYPE TRANSCRIPTIONAL REGULATORY PROTEIN GABR"/>
    <property type="match status" value="1"/>
</dbReference>
<name>A0A7W9NL86_9PSEU</name>
<feature type="domain" description="Aminotransferase class I/classII large" evidence="1">
    <location>
        <begin position="26"/>
        <end position="313"/>
    </location>
</feature>
<evidence type="ECO:0000259" key="1">
    <source>
        <dbReference type="Pfam" id="PF00155"/>
    </source>
</evidence>
<reference evidence="2 3" key="1">
    <citation type="submission" date="2020-08" db="EMBL/GenBank/DDBJ databases">
        <title>Sequencing the genomes of 1000 actinobacteria strains.</title>
        <authorList>
            <person name="Klenk H.-P."/>
        </authorList>
    </citation>
    <scope>NUCLEOTIDE SEQUENCE [LARGE SCALE GENOMIC DNA]</scope>
    <source>
        <strain evidence="2 3">DSM 43851</strain>
    </source>
</reference>
<keyword evidence="3" id="KW-1185">Reference proteome</keyword>
<dbReference type="Proteomes" id="UP000585638">
    <property type="component" value="Unassembled WGS sequence"/>
</dbReference>
<dbReference type="RefSeq" id="WP_184868142.1">
    <property type="nucleotide sequence ID" value="NZ_BAAAWY010000016.1"/>
</dbReference>
<dbReference type="InterPro" id="IPR015421">
    <property type="entry name" value="PyrdxlP-dep_Trfase_major"/>
</dbReference>
<dbReference type="Pfam" id="PF00155">
    <property type="entry name" value="Aminotran_1_2"/>
    <property type="match status" value="1"/>
</dbReference>
<proteinExistence type="predicted"/>
<dbReference type="InterPro" id="IPR004839">
    <property type="entry name" value="Aminotransferase_I/II_large"/>
</dbReference>
<sequence>MTDGHDLTGTPRPWPADVAELWRDGLAEASRAASWESRPPWRGVPALRDALGRLVDFDQAAEFLVTGGIRPLIGAFALTGRRVVVERPSFEGVATAFRRCGARVLRADIDQALRLARPAGDHLLWITSPWRNPDGWSLDPDVVERLADFVRRGGMLVQNETYRLFSPSTSPAPARVPGAFVAGSLTKAAGPWSRLGWLIAPAVPGPVEAHLRASAPPTLWQEAWALFAAAGGFDRLGRRAAAVGALTDRTAAALGGPVTGGTSLLVSVNSSDPVALLRRRFGLLVGSGTDFAAPNTTARLCFLGCSPECDHVGVEALVRSGAARIVHGGRKAGRPLERGGAA</sequence>
<dbReference type="Gene3D" id="3.40.640.10">
    <property type="entry name" value="Type I PLP-dependent aspartate aminotransferase-like (Major domain)"/>
    <property type="match status" value="1"/>
</dbReference>
<dbReference type="PANTHER" id="PTHR46577">
    <property type="entry name" value="HTH-TYPE TRANSCRIPTIONAL REGULATORY PROTEIN GABR"/>
    <property type="match status" value="1"/>
</dbReference>
<evidence type="ECO:0000313" key="3">
    <source>
        <dbReference type="Proteomes" id="UP000585638"/>
    </source>
</evidence>
<dbReference type="InterPro" id="IPR051446">
    <property type="entry name" value="HTH_trans_reg/aminotransferase"/>
</dbReference>
<organism evidence="2 3">
    <name type="scientific">Kutzneria kofuensis</name>
    <dbReference type="NCBI Taxonomy" id="103725"/>
    <lineage>
        <taxon>Bacteria</taxon>
        <taxon>Bacillati</taxon>
        <taxon>Actinomycetota</taxon>
        <taxon>Actinomycetes</taxon>
        <taxon>Pseudonocardiales</taxon>
        <taxon>Pseudonocardiaceae</taxon>
        <taxon>Kutzneria</taxon>
    </lineage>
</organism>
<keyword evidence="2" id="KW-0238">DNA-binding</keyword>
<gene>
    <name evidence="2" type="ORF">BJ998_007695</name>
</gene>
<dbReference type="SUPFAM" id="SSF53383">
    <property type="entry name" value="PLP-dependent transferases"/>
    <property type="match status" value="1"/>
</dbReference>